<dbReference type="Proteomes" id="UP000030645">
    <property type="component" value="Unassembled WGS sequence"/>
</dbReference>
<protein>
    <recommendedName>
        <fullName evidence="1">Brf1 TBP-binding domain-containing protein</fullName>
    </recommendedName>
</protein>
<dbReference type="STRING" id="981085.W9RFL0"/>
<evidence type="ECO:0000313" key="3">
    <source>
        <dbReference type="Proteomes" id="UP000030645"/>
    </source>
</evidence>
<accession>W9RFL0</accession>
<proteinExistence type="predicted"/>
<gene>
    <name evidence="2" type="ORF">L484_025909</name>
</gene>
<organism evidence="2 3">
    <name type="scientific">Morus notabilis</name>
    <dbReference type="NCBI Taxonomy" id="981085"/>
    <lineage>
        <taxon>Eukaryota</taxon>
        <taxon>Viridiplantae</taxon>
        <taxon>Streptophyta</taxon>
        <taxon>Embryophyta</taxon>
        <taxon>Tracheophyta</taxon>
        <taxon>Spermatophyta</taxon>
        <taxon>Magnoliopsida</taxon>
        <taxon>eudicotyledons</taxon>
        <taxon>Gunneridae</taxon>
        <taxon>Pentapetalae</taxon>
        <taxon>rosids</taxon>
        <taxon>fabids</taxon>
        <taxon>Rosales</taxon>
        <taxon>Moraceae</taxon>
        <taxon>Moreae</taxon>
        <taxon>Morus</taxon>
    </lineage>
</organism>
<dbReference type="InterPro" id="IPR011665">
    <property type="entry name" value="BRF1_TBP-bd_dom"/>
</dbReference>
<keyword evidence="3" id="KW-1185">Reference proteome</keyword>
<evidence type="ECO:0000313" key="2">
    <source>
        <dbReference type="EMBL" id="EXB75134.1"/>
    </source>
</evidence>
<dbReference type="AlphaFoldDB" id="W9RFL0"/>
<dbReference type="Pfam" id="PF07741">
    <property type="entry name" value="BRF1"/>
    <property type="match status" value="1"/>
</dbReference>
<reference evidence="3" key="1">
    <citation type="submission" date="2013-01" db="EMBL/GenBank/DDBJ databases">
        <title>Draft Genome Sequence of a Mulberry Tree, Morus notabilis C.K. Schneid.</title>
        <authorList>
            <person name="He N."/>
            <person name="Zhao S."/>
        </authorList>
    </citation>
    <scope>NUCLEOTIDE SEQUENCE</scope>
</reference>
<feature type="domain" description="Brf1 TBP-binding" evidence="1">
    <location>
        <begin position="16"/>
        <end position="47"/>
    </location>
</feature>
<dbReference type="Gene3D" id="1.20.5.650">
    <property type="entry name" value="Single helix bin"/>
    <property type="match status" value="1"/>
</dbReference>
<dbReference type="EMBL" id="KE344673">
    <property type="protein sequence ID" value="EXB75134.1"/>
    <property type="molecule type" value="Genomic_DNA"/>
</dbReference>
<name>W9RFL0_9ROSA</name>
<sequence length="91" mass="10536">MISGVYNEDDESESFSDIDDAEVCKYLNNKKEARYKRMIWEAMNKDHQKCADVIHMLAVPRLLQQRGDTNPANNVTKPVAKYGIRSKIFKN</sequence>
<evidence type="ECO:0000259" key="1">
    <source>
        <dbReference type="Pfam" id="PF07741"/>
    </source>
</evidence>